<dbReference type="EMBL" id="SIDB01000001">
    <property type="protein sequence ID" value="KAI3438196.1"/>
    <property type="molecule type" value="Genomic_DNA"/>
</dbReference>
<evidence type="ECO:0000256" key="4">
    <source>
        <dbReference type="ARBA" id="ARBA00022741"/>
    </source>
</evidence>
<reference evidence="9" key="1">
    <citation type="journal article" date="2019" name="Plant J.">
        <title>Chlorella vulgaris genome assembly and annotation reveals the molecular basis for metabolic acclimation to high light conditions.</title>
        <authorList>
            <person name="Cecchin M."/>
            <person name="Marcolungo L."/>
            <person name="Rossato M."/>
            <person name="Girolomoni L."/>
            <person name="Cosentino E."/>
            <person name="Cuine S."/>
            <person name="Li-Beisson Y."/>
            <person name="Delledonne M."/>
            <person name="Ballottari M."/>
        </authorList>
    </citation>
    <scope>NUCLEOTIDE SEQUENCE</scope>
    <source>
        <strain evidence="9">211/11P</strain>
    </source>
</reference>
<dbReference type="GO" id="GO:0015910">
    <property type="term" value="P:long-chain fatty acid import into peroxisome"/>
    <property type="evidence" value="ECO:0007669"/>
    <property type="project" value="TreeGrafter"/>
</dbReference>
<evidence type="ECO:0000313" key="9">
    <source>
        <dbReference type="EMBL" id="KAI3438196.1"/>
    </source>
</evidence>
<evidence type="ECO:0000259" key="8">
    <source>
        <dbReference type="PROSITE" id="PS50893"/>
    </source>
</evidence>
<keyword evidence="5" id="KW-0067">ATP-binding</keyword>
<dbReference type="InterPro" id="IPR003593">
    <property type="entry name" value="AAA+_ATPase"/>
</dbReference>
<keyword evidence="3" id="KW-0812">Transmembrane</keyword>
<dbReference type="OrthoDB" id="422637at2759"/>
<evidence type="ECO:0000256" key="1">
    <source>
        <dbReference type="ARBA" id="ARBA00008575"/>
    </source>
</evidence>
<organism evidence="9 10">
    <name type="scientific">Chlorella vulgaris</name>
    <name type="common">Green alga</name>
    <dbReference type="NCBI Taxonomy" id="3077"/>
    <lineage>
        <taxon>Eukaryota</taxon>
        <taxon>Viridiplantae</taxon>
        <taxon>Chlorophyta</taxon>
        <taxon>core chlorophytes</taxon>
        <taxon>Trebouxiophyceae</taxon>
        <taxon>Chlorellales</taxon>
        <taxon>Chlorellaceae</taxon>
        <taxon>Chlorella clade</taxon>
        <taxon>Chlorella</taxon>
    </lineage>
</organism>
<dbReference type="InterPro" id="IPR027417">
    <property type="entry name" value="P-loop_NTPase"/>
</dbReference>
<dbReference type="InterPro" id="IPR003439">
    <property type="entry name" value="ABC_transporter-like_ATP-bd"/>
</dbReference>
<dbReference type="GO" id="GO:0140359">
    <property type="term" value="F:ABC-type transporter activity"/>
    <property type="evidence" value="ECO:0007669"/>
    <property type="project" value="InterPro"/>
</dbReference>
<sequence>MGASGPLEILNSLSQHQKRAIAVALLGGGAASLTKLRKQLRSARHEQSNICDGLVQHSKRAPDGAIAVDIVFARRLGAILKICVPSPFCAEAGLIYVQGVLLVLRSLITELMSRLEGYGGRWIIQQNPQHLTRVLATFVAVSVPAALVNSGLKYMQRRIKLAFQRRLSHTLHEHYTNHRAYYAASTLGGLTNADQRITEDVEKFAHTASELISHTFKPLLDVVLFTRALSRQMGYKRQAALYGYYILCAQLLRATSPPLALMTAQETALGGAFRAAHQRLVANAEEVAFNDPPAGISEQMILNQHLYRLLRHSRLSAFQQFLQQSLDGFFIKYGATAIALVIYALPMYWSGAARYQREGSQGEQTQDYISAMRLLSNTSKGIGDLVLVYKRVTGLAGHTSRVSELMERIRGLSSGDENTTITSLYLRNVSSSGSLLPASSSTGGLQPPLEPQRLEGDIVAFRRVHLSSPDGAVLVQELSFEVLAGRSVLLMGPNGCGKSSLFRVAAGLWPLQAGEVTLPPKGDLFYLSQRPYLVSGTLRDQLLYPEPPRAVWGTASRRTRARVEPWMKSRLMGEEELEERLCECLEAVELDYLLARGRGWDQVQAWTETLSGGEKQRLAMARLLFHAPKYAILDECTSAVSADGEEQLYSACVRAGITMLSIGHRPALRRFHSVKVEFDGNGHYTQSDLRESDRHGLLEVQQQALAAQQADA</sequence>
<comment type="similarity">
    <text evidence="1">Belongs to the ABC transporter superfamily. ABCD family. Peroxisomal fatty acyl CoA transporter (TC 3.A.1.203) subfamily.</text>
</comment>
<keyword evidence="2" id="KW-0813">Transport</keyword>
<evidence type="ECO:0000256" key="7">
    <source>
        <dbReference type="ARBA" id="ARBA00023136"/>
    </source>
</evidence>
<dbReference type="SUPFAM" id="SSF52540">
    <property type="entry name" value="P-loop containing nucleoside triphosphate hydrolases"/>
    <property type="match status" value="1"/>
</dbReference>
<protein>
    <recommendedName>
        <fullName evidence="8">ABC transporter domain-containing protein</fullName>
    </recommendedName>
</protein>
<keyword evidence="4" id="KW-0547">Nucleotide-binding</keyword>
<dbReference type="AlphaFoldDB" id="A0A9D4TZM4"/>
<evidence type="ECO:0000256" key="2">
    <source>
        <dbReference type="ARBA" id="ARBA00022448"/>
    </source>
</evidence>
<evidence type="ECO:0000256" key="3">
    <source>
        <dbReference type="ARBA" id="ARBA00022692"/>
    </source>
</evidence>
<dbReference type="Proteomes" id="UP001055712">
    <property type="component" value="Unassembled WGS sequence"/>
</dbReference>
<dbReference type="PROSITE" id="PS00211">
    <property type="entry name" value="ABC_TRANSPORTER_1"/>
    <property type="match status" value="1"/>
</dbReference>
<dbReference type="PANTHER" id="PTHR11384">
    <property type="entry name" value="ATP-BINDING CASSETTE, SUB-FAMILY D MEMBER"/>
    <property type="match status" value="1"/>
</dbReference>
<dbReference type="CDD" id="cd03223">
    <property type="entry name" value="ABCD_peroxisomal_ALDP"/>
    <property type="match status" value="1"/>
</dbReference>
<dbReference type="InterPro" id="IPR050835">
    <property type="entry name" value="ABC_transporter_sub-D"/>
</dbReference>
<comment type="caution">
    <text evidence="9">The sequence shown here is derived from an EMBL/GenBank/DDBJ whole genome shotgun (WGS) entry which is preliminary data.</text>
</comment>
<keyword evidence="6" id="KW-1133">Transmembrane helix</keyword>
<reference evidence="9" key="2">
    <citation type="submission" date="2020-11" db="EMBL/GenBank/DDBJ databases">
        <authorList>
            <person name="Cecchin M."/>
            <person name="Marcolungo L."/>
            <person name="Rossato M."/>
            <person name="Girolomoni L."/>
            <person name="Cosentino E."/>
            <person name="Cuine S."/>
            <person name="Li-Beisson Y."/>
            <person name="Delledonne M."/>
            <person name="Ballottari M."/>
        </authorList>
    </citation>
    <scope>NUCLEOTIDE SEQUENCE</scope>
    <source>
        <strain evidence="9">211/11P</strain>
        <tissue evidence="9">Whole cell</tissue>
    </source>
</reference>
<dbReference type="PANTHER" id="PTHR11384:SF67">
    <property type="entry name" value="ATP-BINDING CASSETTE SUB-FAMILY D MEMBER 1"/>
    <property type="match status" value="1"/>
</dbReference>
<accession>A0A9D4TZM4</accession>
<dbReference type="GO" id="GO:0005524">
    <property type="term" value="F:ATP binding"/>
    <property type="evidence" value="ECO:0007669"/>
    <property type="project" value="UniProtKB-KW"/>
</dbReference>
<dbReference type="GO" id="GO:0007031">
    <property type="term" value="P:peroxisome organization"/>
    <property type="evidence" value="ECO:0007669"/>
    <property type="project" value="TreeGrafter"/>
</dbReference>
<dbReference type="InterPro" id="IPR011527">
    <property type="entry name" value="ABC1_TM_dom"/>
</dbReference>
<dbReference type="GO" id="GO:0016887">
    <property type="term" value="F:ATP hydrolysis activity"/>
    <property type="evidence" value="ECO:0007669"/>
    <property type="project" value="InterPro"/>
</dbReference>
<keyword evidence="7" id="KW-0472">Membrane</keyword>
<evidence type="ECO:0000313" key="10">
    <source>
        <dbReference type="Proteomes" id="UP001055712"/>
    </source>
</evidence>
<name>A0A9D4TZM4_CHLVU</name>
<keyword evidence="10" id="KW-1185">Reference proteome</keyword>
<dbReference type="InterPro" id="IPR017871">
    <property type="entry name" value="ABC_transporter-like_CS"/>
</dbReference>
<evidence type="ECO:0000256" key="6">
    <source>
        <dbReference type="ARBA" id="ARBA00022989"/>
    </source>
</evidence>
<dbReference type="SMART" id="SM00382">
    <property type="entry name" value="AAA"/>
    <property type="match status" value="1"/>
</dbReference>
<evidence type="ECO:0000256" key="5">
    <source>
        <dbReference type="ARBA" id="ARBA00022840"/>
    </source>
</evidence>
<dbReference type="GO" id="GO:0006635">
    <property type="term" value="P:fatty acid beta-oxidation"/>
    <property type="evidence" value="ECO:0007669"/>
    <property type="project" value="TreeGrafter"/>
</dbReference>
<dbReference type="PROSITE" id="PS50893">
    <property type="entry name" value="ABC_TRANSPORTER_2"/>
    <property type="match status" value="1"/>
</dbReference>
<gene>
    <name evidence="9" type="ORF">D9Q98_000633</name>
</gene>
<dbReference type="GO" id="GO:0005324">
    <property type="term" value="F:long-chain fatty acid transmembrane transporter activity"/>
    <property type="evidence" value="ECO:0007669"/>
    <property type="project" value="TreeGrafter"/>
</dbReference>
<proteinExistence type="inferred from homology"/>
<dbReference type="GO" id="GO:0042760">
    <property type="term" value="P:very long-chain fatty acid catabolic process"/>
    <property type="evidence" value="ECO:0007669"/>
    <property type="project" value="TreeGrafter"/>
</dbReference>
<dbReference type="GO" id="GO:0005778">
    <property type="term" value="C:peroxisomal membrane"/>
    <property type="evidence" value="ECO:0007669"/>
    <property type="project" value="TreeGrafter"/>
</dbReference>
<dbReference type="Gene3D" id="3.40.50.300">
    <property type="entry name" value="P-loop containing nucleotide triphosphate hydrolases"/>
    <property type="match status" value="1"/>
</dbReference>
<feature type="domain" description="ABC transporter" evidence="8">
    <location>
        <begin position="459"/>
        <end position="706"/>
    </location>
</feature>
<dbReference type="Pfam" id="PF06472">
    <property type="entry name" value="ABC_membrane_2"/>
    <property type="match status" value="1"/>
</dbReference>
<dbReference type="Pfam" id="PF00005">
    <property type="entry name" value="ABC_tran"/>
    <property type="match status" value="1"/>
</dbReference>